<dbReference type="InterPro" id="IPR015353">
    <property type="entry name" value="Rubisco_LSMT_subst-bd"/>
</dbReference>
<dbReference type="PROSITE" id="PS50280">
    <property type="entry name" value="SET"/>
    <property type="match status" value="1"/>
</dbReference>
<dbReference type="PIRSF" id="PIRSF011771">
    <property type="entry name" value="RMS1_SET"/>
    <property type="match status" value="1"/>
</dbReference>
<dbReference type="InterPro" id="IPR011383">
    <property type="entry name" value="N-lys_methylase_SETD6"/>
</dbReference>
<evidence type="ECO:0000256" key="6">
    <source>
        <dbReference type="PIRNR" id="PIRNR011771"/>
    </source>
</evidence>
<dbReference type="InterPro" id="IPR050600">
    <property type="entry name" value="SETD3_SETD6_MTase"/>
</dbReference>
<dbReference type="EC" id="2.1.1.-" evidence="6"/>
<keyword evidence="10" id="KW-1185">Reference proteome</keyword>
<dbReference type="AlphaFoldDB" id="A0A8H5M4A3"/>
<keyword evidence="5 6" id="KW-0539">Nucleus</keyword>
<dbReference type="GO" id="GO:0005634">
    <property type="term" value="C:nucleus"/>
    <property type="evidence" value="ECO:0007669"/>
    <property type="project" value="UniProtKB-SubCell"/>
</dbReference>
<dbReference type="InterPro" id="IPR046341">
    <property type="entry name" value="SET_dom_sf"/>
</dbReference>
<dbReference type="InterPro" id="IPR001214">
    <property type="entry name" value="SET_dom"/>
</dbReference>
<evidence type="ECO:0000256" key="3">
    <source>
        <dbReference type="ARBA" id="ARBA00022679"/>
    </source>
</evidence>
<dbReference type="Pfam" id="PF00856">
    <property type="entry name" value="SET"/>
    <property type="match status" value="1"/>
</dbReference>
<accession>A0A8H5M4A3</accession>
<keyword evidence="2 6" id="KW-0489">Methyltransferase</keyword>
<organism evidence="9 10">
    <name type="scientific">Collybiopsis confluens</name>
    <dbReference type="NCBI Taxonomy" id="2823264"/>
    <lineage>
        <taxon>Eukaryota</taxon>
        <taxon>Fungi</taxon>
        <taxon>Dikarya</taxon>
        <taxon>Basidiomycota</taxon>
        <taxon>Agaricomycotina</taxon>
        <taxon>Agaricomycetes</taxon>
        <taxon>Agaricomycetidae</taxon>
        <taxon>Agaricales</taxon>
        <taxon>Marasmiineae</taxon>
        <taxon>Omphalotaceae</taxon>
        <taxon>Collybiopsis</taxon>
    </lineage>
</organism>
<dbReference type="Gene3D" id="3.90.1410.10">
    <property type="entry name" value="set domain protein methyltransferase, domain 1"/>
    <property type="match status" value="1"/>
</dbReference>
<dbReference type="SUPFAM" id="SSF82199">
    <property type="entry name" value="SET domain"/>
    <property type="match status" value="1"/>
</dbReference>
<dbReference type="EMBL" id="JAACJN010000065">
    <property type="protein sequence ID" value="KAF5380227.1"/>
    <property type="molecule type" value="Genomic_DNA"/>
</dbReference>
<comment type="caution">
    <text evidence="9">The sequence shown here is derived from an EMBL/GenBank/DDBJ whole genome shotgun (WGS) entry which is preliminary data.</text>
</comment>
<evidence type="ECO:0000256" key="1">
    <source>
        <dbReference type="ARBA" id="ARBA00004123"/>
    </source>
</evidence>
<dbReference type="PANTHER" id="PTHR13271">
    <property type="entry name" value="UNCHARACTERIZED PUTATIVE METHYLTRANSFERASE"/>
    <property type="match status" value="1"/>
</dbReference>
<sequence length="505" mass="56461">MSFSELVPFLGWFQSNGGNIDLNAIGFKHFPVAEGGRGAVALKNFEKGEILFTIPRALTLSAKTSSLSEIFGLKIWKERKLDKGWSGLILCMMWEASQGLHSRWGPYLATLPTTFDTPMFWDDSDLKELGGTSVVEKLGKSDAEEDYNNKVLPAIQSRPDLFPPDAVTVHYSLRQYHIMGSRILSRSFDVERPDIGDGEAEEEEETIGNNEANQSMDSAMDVDVQDPTHGAEDDSHPDDDDEDSEEEPNCVDVSMVPIADLLNARYGSENAKLFYDETTLKMMTTKRIKAGEQIWNTYGDLPNCELIRRYGHVDLLPLPGGRKGNPGDTVEIRADLVVSMFSQESVSVDVGVSNAQRIDWWLEEGGDDVFVLDTDYNVPEAIISLMRLLYLSAEEWEKARTKSKPPKPKLDSHALDLLILVLRKRLSQYSSTIEEDEDILKNETTLPKNKYHATVVRLGEKYILAATLDRLSTLRAADNGSSKKRKMTSTPNDPNSGKSSKKSKR</sequence>
<dbReference type="PANTHER" id="PTHR13271:SF34">
    <property type="entry name" value="N-LYSINE METHYLTRANSFERASE SETD6"/>
    <property type="match status" value="1"/>
</dbReference>
<keyword evidence="4 6" id="KW-0949">S-adenosyl-L-methionine</keyword>
<evidence type="ECO:0000313" key="9">
    <source>
        <dbReference type="EMBL" id="KAF5380227.1"/>
    </source>
</evidence>
<feature type="domain" description="SET" evidence="8">
    <location>
        <begin position="23"/>
        <end position="299"/>
    </location>
</feature>
<feature type="compositionally biased region" description="Polar residues" evidence="7">
    <location>
        <begin position="488"/>
        <end position="498"/>
    </location>
</feature>
<dbReference type="GO" id="GO:0032259">
    <property type="term" value="P:methylation"/>
    <property type="evidence" value="ECO:0007669"/>
    <property type="project" value="UniProtKB-KW"/>
</dbReference>
<dbReference type="OrthoDB" id="341421at2759"/>
<comment type="similarity">
    <text evidence="6">Belongs to the class V-like SAM-binding methyltransferase superfamily. Histone-lysine methyltransferase family. SETD6 subfamily.</text>
</comment>
<dbReference type="CDD" id="cd19178">
    <property type="entry name" value="SET_SETD6"/>
    <property type="match status" value="1"/>
</dbReference>
<feature type="region of interest" description="Disordered" evidence="7">
    <location>
        <begin position="193"/>
        <end position="250"/>
    </location>
</feature>
<proteinExistence type="inferred from homology"/>
<evidence type="ECO:0000313" key="10">
    <source>
        <dbReference type="Proteomes" id="UP000518752"/>
    </source>
</evidence>
<evidence type="ECO:0000256" key="7">
    <source>
        <dbReference type="SAM" id="MobiDB-lite"/>
    </source>
</evidence>
<evidence type="ECO:0000256" key="2">
    <source>
        <dbReference type="ARBA" id="ARBA00022603"/>
    </source>
</evidence>
<dbReference type="GO" id="GO:0016279">
    <property type="term" value="F:protein-lysine N-methyltransferase activity"/>
    <property type="evidence" value="ECO:0007669"/>
    <property type="project" value="UniProtKB-UniRule"/>
</dbReference>
<comment type="function">
    <text evidence="6">S-adenosyl-L-methionine-dependent protein-lysine N-methyltransferase that monomethylates 60S ribosomal protein L42.</text>
</comment>
<dbReference type="Proteomes" id="UP000518752">
    <property type="component" value="Unassembled WGS sequence"/>
</dbReference>
<name>A0A8H5M4A3_9AGAR</name>
<protein>
    <recommendedName>
        <fullName evidence="6">Ribosomal lysine N-methyltransferase 4</fullName>
        <ecNumber evidence="6">2.1.1.-</ecNumber>
    </recommendedName>
</protein>
<dbReference type="SUPFAM" id="SSF81822">
    <property type="entry name" value="RuBisCo LSMT C-terminal, substrate-binding domain"/>
    <property type="match status" value="1"/>
</dbReference>
<gene>
    <name evidence="9" type="ORF">D9757_008220</name>
</gene>
<feature type="compositionally biased region" description="Acidic residues" evidence="7">
    <location>
        <begin position="196"/>
        <end position="206"/>
    </location>
</feature>
<comment type="subcellular location">
    <subcellularLocation>
        <location evidence="1 6">Nucleus</location>
    </subcellularLocation>
</comment>
<feature type="compositionally biased region" description="Acidic residues" evidence="7">
    <location>
        <begin position="235"/>
        <end position="249"/>
    </location>
</feature>
<dbReference type="InterPro" id="IPR044430">
    <property type="entry name" value="SETD6_SET"/>
</dbReference>
<dbReference type="Pfam" id="PF09273">
    <property type="entry name" value="Rubis-subs-bind"/>
    <property type="match status" value="1"/>
</dbReference>
<reference evidence="9 10" key="1">
    <citation type="journal article" date="2020" name="ISME J.">
        <title>Uncovering the hidden diversity of litter-decomposition mechanisms in mushroom-forming fungi.</title>
        <authorList>
            <person name="Floudas D."/>
            <person name="Bentzer J."/>
            <person name="Ahren D."/>
            <person name="Johansson T."/>
            <person name="Persson P."/>
            <person name="Tunlid A."/>
        </authorList>
    </citation>
    <scope>NUCLEOTIDE SEQUENCE [LARGE SCALE GENOMIC DNA]</scope>
    <source>
        <strain evidence="9 10">CBS 406.79</strain>
    </source>
</reference>
<keyword evidence="3 6" id="KW-0808">Transferase</keyword>
<evidence type="ECO:0000256" key="5">
    <source>
        <dbReference type="ARBA" id="ARBA00023242"/>
    </source>
</evidence>
<dbReference type="Gene3D" id="3.90.1420.10">
    <property type="entry name" value="Rubisco LSMT, substrate-binding domain"/>
    <property type="match status" value="1"/>
</dbReference>
<evidence type="ECO:0000259" key="8">
    <source>
        <dbReference type="PROSITE" id="PS50280"/>
    </source>
</evidence>
<evidence type="ECO:0000256" key="4">
    <source>
        <dbReference type="ARBA" id="ARBA00022691"/>
    </source>
</evidence>
<dbReference type="InterPro" id="IPR036464">
    <property type="entry name" value="Rubisco_LSMT_subst-bd_sf"/>
</dbReference>
<feature type="region of interest" description="Disordered" evidence="7">
    <location>
        <begin position="475"/>
        <end position="505"/>
    </location>
</feature>